<accession>A0A9X4B4C8</accession>
<keyword evidence="2" id="KW-1185">Reference proteome</keyword>
<evidence type="ECO:0000313" key="1">
    <source>
        <dbReference type="EMBL" id="MDC4242123.1"/>
    </source>
</evidence>
<reference evidence="1" key="1">
    <citation type="submission" date="2022-05" db="EMBL/GenBank/DDBJ databases">
        <title>Draft genome sequence of Clostridium tertium strain CP3 isolated from Peru.</title>
        <authorList>
            <person name="Hurtado R."/>
            <person name="Lima L."/>
            <person name="Sousa T."/>
            <person name="Jaiswal A.K."/>
            <person name="Tiwari S."/>
            <person name="Maturrano L."/>
            <person name="Brenig B."/>
            <person name="Azevedo V."/>
        </authorList>
    </citation>
    <scope>NUCLEOTIDE SEQUENCE</scope>
    <source>
        <strain evidence="1">CP3</strain>
    </source>
</reference>
<evidence type="ECO:0000313" key="2">
    <source>
        <dbReference type="Proteomes" id="UP001141183"/>
    </source>
</evidence>
<proteinExistence type="predicted"/>
<dbReference type="Proteomes" id="UP001141183">
    <property type="component" value="Unassembled WGS sequence"/>
</dbReference>
<dbReference type="EMBL" id="JAMRYU010000024">
    <property type="protein sequence ID" value="MDC4242123.1"/>
    <property type="molecule type" value="Genomic_DNA"/>
</dbReference>
<gene>
    <name evidence="1" type="ORF">NE398_18495</name>
</gene>
<dbReference type="InterPro" id="IPR027417">
    <property type="entry name" value="P-loop_NTPase"/>
</dbReference>
<dbReference type="AlphaFoldDB" id="A0A9X4B4C8"/>
<dbReference type="SUPFAM" id="SSF52540">
    <property type="entry name" value="P-loop containing nucleoside triphosphate hydrolases"/>
    <property type="match status" value="1"/>
</dbReference>
<organism evidence="1 2">
    <name type="scientific">Clostridium tertium</name>
    <dbReference type="NCBI Taxonomy" id="1559"/>
    <lineage>
        <taxon>Bacteria</taxon>
        <taxon>Bacillati</taxon>
        <taxon>Bacillota</taxon>
        <taxon>Clostridia</taxon>
        <taxon>Eubacteriales</taxon>
        <taxon>Clostridiaceae</taxon>
        <taxon>Clostridium</taxon>
    </lineage>
</organism>
<name>A0A9X4B4C8_9CLOT</name>
<protein>
    <submittedName>
        <fullName evidence="1">Uncharacterized protein</fullName>
    </submittedName>
</protein>
<dbReference type="RefSeq" id="WP_008676632.1">
    <property type="nucleotide sequence ID" value="NZ_CABKOG010000003.1"/>
</dbReference>
<comment type="caution">
    <text evidence="1">The sequence shown here is derived from an EMBL/GenBank/DDBJ whole genome shotgun (WGS) entry which is preliminary data.</text>
</comment>
<sequence>MLDKKLINLKEFNNCTSKINKWYNKQSKILTVITSPYNSTFIFLPLIKSILEQNKKVLYVWAGTDFNKEIIEDLKNNNYKFKYSYIEEEEGNEDLVFVNFKNVNKISNCYELCIIDDISLYSLSSKEELRQSIEYLYLCSRRMIIFSVERIVNMGRCISVSDLTRNIPFVEPRIITTRVKLDEDMPYTLYDYLMWFKSNNRKVIIYVPNEEKINKLFDYYTKELKIKDIKIVKFFRGENIKKIDSLYKLKNKSVFVITNNVREYKIDSEDIDIVALFSDEIFYSYKKIIYFCAEVGKNVKGNKTGEVILVGKEISEDMDLAKEITRGYNKEIWEKGLLNY</sequence>